<name>A0ABV4YSK9_9BACI</name>
<dbReference type="InterPro" id="IPR004691">
    <property type="entry name" value="Mal/Na_symporter_MadM"/>
</dbReference>
<evidence type="ECO:0000313" key="4">
    <source>
        <dbReference type="Proteomes" id="UP001241748"/>
    </source>
</evidence>
<feature type="transmembrane region" description="Helical" evidence="1">
    <location>
        <begin position="198"/>
        <end position="217"/>
    </location>
</feature>
<dbReference type="InterPro" id="IPR018402">
    <property type="entry name" value="Mal/Na_symporter_MadM_N"/>
</dbReference>
<dbReference type="EMBL" id="JAROBZ020000001">
    <property type="protein sequence ID" value="MFB3166825.1"/>
    <property type="molecule type" value="Genomic_DNA"/>
</dbReference>
<protein>
    <submittedName>
        <fullName evidence="3">Malonate transporter subunit MadM</fullName>
    </submittedName>
</protein>
<comment type="caution">
    <text evidence="3">The sequence shown here is derived from an EMBL/GenBank/DDBJ whole genome shotgun (WGS) entry which is preliminary data.</text>
</comment>
<organism evidence="3 4">
    <name type="scientific">Neobacillus driksii</name>
    <dbReference type="NCBI Taxonomy" id="3035913"/>
    <lineage>
        <taxon>Bacteria</taxon>
        <taxon>Bacillati</taxon>
        <taxon>Bacillota</taxon>
        <taxon>Bacilli</taxon>
        <taxon>Bacillales</taxon>
        <taxon>Bacillaceae</taxon>
        <taxon>Neobacillus</taxon>
    </lineage>
</organism>
<evidence type="ECO:0000259" key="2">
    <source>
        <dbReference type="Pfam" id="PF03818"/>
    </source>
</evidence>
<keyword evidence="1" id="KW-0812">Transmembrane</keyword>
<keyword evidence="1" id="KW-0472">Membrane</keyword>
<dbReference type="Pfam" id="PF03818">
    <property type="entry name" value="MadM"/>
    <property type="match status" value="1"/>
</dbReference>
<feature type="transmembrane region" description="Helical" evidence="1">
    <location>
        <begin position="223"/>
        <end position="248"/>
    </location>
</feature>
<dbReference type="RefSeq" id="WP_306075460.1">
    <property type="nucleotide sequence ID" value="NZ_JAROBZ020000001.1"/>
</dbReference>
<feature type="transmembrane region" description="Helical" evidence="1">
    <location>
        <begin position="12"/>
        <end position="31"/>
    </location>
</feature>
<feature type="transmembrane region" description="Helical" evidence="1">
    <location>
        <begin position="43"/>
        <end position="60"/>
    </location>
</feature>
<accession>A0ABV4YSK9</accession>
<keyword evidence="1" id="KW-1133">Transmembrane helix</keyword>
<gene>
    <name evidence="3" type="primary">madM</name>
    <name evidence="3" type="ORF">P5G62_006860</name>
</gene>
<feature type="transmembrane region" description="Helical" evidence="1">
    <location>
        <begin position="72"/>
        <end position="96"/>
    </location>
</feature>
<feature type="transmembrane region" description="Helical" evidence="1">
    <location>
        <begin position="164"/>
        <end position="186"/>
    </location>
</feature>
<evidence type="ECO:0000313" key="3">
    <source>
        <dbReference type="EMBL" id="MFB3166825.1"/>
    </source>
</evidence>
<sequence length="254" mass="25717">MLDILGNLLQNNGLIVAFAIVGITMYLSYFISNKLTKGRIHGSAIAIIIGLVLAYIGGVVTGGEKGLSDITLFSGIGLMGGGMLRDFAIVATSFGANFSEIKKAGVNGVLSLFVGVVLSFVVGVMIALAFGYRDAISLTTIGAGTATYIVGPVTGSAIGASSEVITLSIAAGLVKSILTMIGTPFIAKYIGLNNPRTAMVYGGIMGTTSGVAGGLAATDPKLVPYGAVTATFYTGLGCLLAPSVLFLLTKAIFA</sequence>
<proteinExistence type="predicted"/>
<reference evidence="3 4" key="1">
    <citation type="submission" date="2024-05" db="EMBL/GenBank/DDBJ databases">
        <authorList>
            <person name="Venkateswaran K."/>
        </authorList>
    </citation>
    <scope>NUCLEOTIDE SEQUENCE [LARGE SCALE GENOMIC DNA]</scope>
    <source>
        <strain evidence="3 4">179-C4-2-HS</strain>
    </source>
</reference>
<keyword evidence="4" id="KW-1185">Reference proteome</keyword>
<feature type="transmembrane region" description="Helical" evidence="1">
    <location>
        <begin position="108"/>
        <end position="130"/>
    </location>
</feature>
<dbReference type="NCBIfam" id="TIGR00808">
    <property type="entry name" value="malonate_madM"/>
    <property type="match status" value="1"/>
</dbReference>
<evidence type="ECO:0000256" key="1">
    <source>
        <dbReference type="SAM" id="Phobius"/>
    </source>
</evidence>
<feature type="domain" description="Malonate/sodium symporter MadM subunit N-terminal" evidence="2">
    <location>
        <begin position="7"/>
        <end position="253"/>
    </location>
</feature>
<dbReference type="Proteomes" id="UP001241748">
    <property type="component" value="Unassembled WGS sequence"/>
</dbReference>